<organism evidence="2 3">
    <name type="scientific">Streblomastix strix</name>
    <dbReference type="NCBI Taxonomy" id="222440"/>
    <lineage>
        <taxon>Eukaryota</taxon>
        <taxon>Metamonada</taxon>
        <taxon>Preaxostyla</taxon>
        <taxon>Oxymonadida</taxon>
        <taxon>Streblomastigidae</taxon>
        <taxon>Streblomastix</taxon>
    </lineage>
</organism>
<accession>A0A5J4WBC4</accession>
<evidence type="ECO:0000256" key="1">
    <source>
        <dbReference type="SAM" id="MobiDB-lite"/>
    </source>
</evidence>
<name>A0A5J4WBC4_9EUKA</name>
<dbReference type="Proteomes" id="UP000324800">
    <property type="component" value="Unassembled WGS sequence"/>
</dbReference>
<feature type="compositionally biased region" description="Polar residues" evidence="1">
    <location>
        <begin position="202"/>
        <end position="213"/>
    </location>
</feature>
<dbReference type="EMBL" id="SNRW01002721">
    <property type="protein sequence ID" value="KAA6391915.1"/>
    <property type="molecule type" value="Genomic_DNA"/>
</dbReference>
<proteinExistence type="predicted"/>
<gene>
    <name evidence="2" type="ORF">EZS28_012556</name>
</gene>
<evidence type="ECO:0000313" key="3">
    <source>
        <dbReference type="Proteomes" id="UP000324800"/>
    </source>
</evidence>
<reference evidence="2 3" key="1">
    <citation type="submission" date="2019-03" db="EMBL/GenBank/DDBJ databases">
        <title>Single cell metagenomics reveals metabolic interactions within the superorganism composed of flagellate Streblomastix strix and complex community of Bacteroidetes bacteria on its surface.</title>
        <authorList>
            <person name="Treitli S.C."/>
            <person name="Kolisko M."/>
            <person name="Husnik F."/>
            <person name="Keeling P."/>
            <person name="Hampl V."/>
        </authorList>
    </citation>
    <scope>NUCLEOTIDE SEQUENCE [LARGE SCALE GENOMIC DNA]</scope>
    <source>
        <strain evidence="2">ST1C</strain>
    </source>
</reference>
<evidence type="ECO:0000313" key="2">
    <source>
        <dbReference type="EMBL" id="KAA6391915.1"/>
    </source>
</evidence>
<dbReference type="AlphaFoldDB" id="A0A5J4WBC4"/>
<protein>
    <submittedName>
        <fullName evidence="2">Uncharacterized protein</fullName>
    </submittedName>
</protein>
<sequence>MQHDILPSMPIPPSVLPQYTVREVSRDQLLALAYTSYDLDAFKIYIIDDTVNNLVMFNMHLRQKGFIDTKQYLLSMSQSIDPKRTLLFPVIILYDFNNDPIQDIPSAYLIVADTDNPARWHIHISSQLKADNKGLQVAQSGLDLIYGNNCQDRVTDMTNFRNDVGNFIDEPRVRQSIQNNRFIRLHPNVSRSLNRAMGSNLAIPSNDSQNSIQEIDEEDF</sequence>
<feature type="region of interest" description="Disordered" evidence="1">
    <location>
        <begin position="200"/>
        <end position="220"/>
    </location>
</feature>
<comment type="caution">
    <text evidence="2">The sequence shown here is derived from an EMBL/GenBank/DDBJ whole genome shotgun (WGS) entry which is preliminary data.</text>
</comment>